<feature type="compositionally biased region" description="Polar residues" evidence="1">
    <location>
        <begin position="62"/>
        <end position="88"/>
    </location>
</feature>
<dbReference type="PANTHER" id="PTHR47117">
    <property type="entry name" value="STAR-RELATED LIPID TRANSFER PROTEIN 9"/>
    <property type="match status" value="1"/>
</dbReference>
<accession>A0AA47MT36</accession>
<protein>
    <submittedName>
        <fullName evidence="2">StAR-related lipid transfer protein 9</fullName>
    </submittedName>
</protein>
<feature type="compositionally biased region" description="Low complexity" evidence="1">
    <location>
        <begin position="556"/>
        <end position="568"/>
    </location>
</feature>
<feature type="region of interest" description="Disordered" evidence="1">
    <location>
        <begin position="686"/>
        <end position="778"/>
    </location>
</feature>
<feature type="compositionally biased region" description="Polar residues" evidence="1">
    <location>
        <begin position="578"/>
        <end position="588"/>
    </location>
</feature>
<dbReference type="PANTHER" id="PTHR47117:SF8">
    <property type="entry name" value="KINESIN FAMILY MEMBER 16B"/>
    <property type="match status" value="1"/>
</dbReference>
<feature type="compositionally biased region" description="Basic and acidic residues" evidence="1">
    <location>
        <begin position="749"/>
        <end position="764"/>
    </location>
</feature>
<feature type="region of interest" description="Disordered" evidence="1">
    <location>
        <begin position="873"/>
        <end position="914"/>
    </location>
</feature>
<reference evidence="2" key="1">
    <citation type="journal article" date="2023" name="Front. Mar. Sci.">
        <title>A new Merluccius polli reference genome to investigate the effects of global change in West African waters.</title>
        <authorList>
            <person name="Mateo J.L."/>
            <person name="Blanco-Fernandez C."/>
            <person name="Garcia-Vazquez E."/>
            <person name="Machado-Schiaffino G."/>
        </authorList>
    </citation>
    <scope>NUCLEOTIDE SEQUENCE</scope>
    <source>
        <strain evidence="2">C29</strain>
        <tissue evidence="2">Fin</tissue>
    </source>
</reference>
<feature type="region of interest" description="Disordered" evidence="1">
    <location>
        <begin position="817"/>
        <end position="840"/>
    </location>
</feature>
<feature type="region of interest" description="Disordered" evidence="1">
    <location>
        <begin position="334"/>
        <end position="369"/>
    </location>
</feature>
<name>A0AA47MT36_MERPO</name>
<feature type="compositionally biased region" description="Polar residues" evidence="1">
    <location>
        <begin position="335"/>
        <end position="345"/>
    </location>
</feature>
<dbReference type="AlphaFoldDB" id="A0AA47MT36"/>
<organism evidence="2 3">
    <name type="scientific">Merluccius polli</name>
    <name type="common">Benguela hake</name>
    <name type="synonym">Merluccius cadenati</name>
    <dbReference type="NCBI Taxonomy" id="89951"/>
    <lineage>
        <taxon>Eukaryota</taxon>
        <taxon>Metazoa</taxon>
        <taxon>Chordata</taxon>
        <taxon>Craniata</taxon>
        <taxon>Vertebrata</taxon>
        <taxon>Euteleostomi</taxon>
        <taxon>Actinopterygii</taxon>
        <taxon>Neopterygii</taxon>
        <taxon>Teleostei</taxon>
        <taxon>Neoteleostei</taxon>
        <taxon>Acanthomorphata</taxon>
        <taxon>Zeiogadaria</taxon>
        <taxon>Gadariae</taxon>
        <taxon>Gadiformes</taxon>
        <taxon>Gadoidei</taxon>
        <taxon>Merlucciidae</taxon>
        <taxon>Merluccius</taxon>
    </lineage>
</organism>
<evidence type="ECO:0000313" key="3">
    <source>
        <dbReference type="Proteomes" id="UP001174136"/>
    </source>
</evidence>
<feature type="region of interest" description="Disordered" evidence="1">
    <location>
        <begin position="1"/>
        <end position="93"/>
    </location>
</feature>
<dbReference type="EMBL" id="JAOPHQ010002627">
    <property type="protein sequence ID" value="KAK0146097.1"/>
    <property type="molecule type" value="Genomic_DNA"/>
</dbReference>
<feature type="region of interest" description="Disordered" evidence="1">
    <location>
        <begin position="538"/>
        <end position="588"/>
    </location>
</feature>
<feature type="compositionally biased region" description="Basic and acidic residues" evidence="1">
    <location>
        <begin position="897"/>
        <end position="908"/>
    </location>
</feature>
<feature type="compositionally biased region" description="Basic residues" evidence="1">
    <location>
        <begin position="7"/>
        <end position="25"/>
    </location>
</feature>
<feature type="compositionally biased region" description="Gly residues" evidence="1">
    <location>
        <begin position="886"/>
        <end position="896"/>
    </location>
</feature>
<feature type="compositionally biased region" description="Polar residues" evidence="1">
    <location>
        <begin position="704"/>
        <end position="734"/>
    </location>
</feature>
<evidence type="ECO:0000313" key="2">
    <source>
        <dbReference type="EMBL" id="KAK0146097.1"/>
    </source>
</evidence>
<sequence length="914" mass="100332">MSVHGNTKQRNHAKHRKGKSKRFRRSNALVHPNSSSSSDSAVQSSSEEEDDTPSRVHRSRPESTQLKSSKSRNIQTGCDNRATSTIRSKGSFPMETLSFQAPGIHEGPARECCPKRHLSPQEMENNPNKERTTPYLKVSQSHCLEIPQESQMHFASSDINPFVHQWQEDESLQKCYKNPVFGSAADLSCKSPLLNSAEKRMTRCCSVDNGLNGQNSPFNSHLSTFANNKGLSSTLSSGEDYKEQGKTTSHDISDMSCPQLSSIDNRLASLSLNSGFSCNDVPSGLSTNGSGQVDEIMLFYSSEQESLTNTTQAQRRKTFEEHGTQTECRVIKTLSGPQGSSSTTVPGRDLSRNQRHQRSRTHVPTTLRTEEDIRESPTWASMENMSAHLSQLIHSTSDLLGDVQGMRTGETPVKPSPRRRFKVSNVTVPSSQLKDTIREGCTTQTSLDIGIQTEANSMSFVKEIPDLWTSPTERSKSHEVNVTVKVIGSEILSVSHEKGFPGVVMDKARSDDRKWSPSDLKINTLAAKESPELHLMNASHSLTSVEKPTESKRCYTTSSRSSNSKQSTPVCTKGGGLSQTSHRLSKTSPSVKTALEQHMEQTRYTDRASSPIVTLGARESTESNGKHYTPCLEKQKGSTFVRDQDAIDLTFGDVSSNKSVESASLENISEMSSKILGMSSIGLQSRGDRNVKRKNIRNEENNNDPISTKWRTAPNGNSAKSPQQTTSTSSNGITRRSHPSPRGRCSQEVMDHHDDGGIRKTQRTERHRGPKTDDSVDCGHAGISTLSSGSDALIQEDDAVSTAPSECNTDILLNMKPIASVSPPPPRHRPRGRLPEDLPMHNKFTRWSGISECQTERRLSTCYPNKQGLATVERPTIENNRSEPWGGVGGGGGGGELRVKRGADRAAGEEDEGD</sequence>
<proteinExistence type="predicted"/>
<feature type="compositionally biased region" description="Basic and acidic residues" evidence="1">
    <location>
        <begin position="239"/>
        <end position="253"/>
    </location>
</feature>
<feature type="compositionally biased region" description="Low complexity" evidence="1">
    <location>
        <begin position="34"/>
        <end position="45"/>
    </location>
</feature>
<feature type="compositionally biased region" description="Basic and acidic residues" evidence="1">
    <location>
        <begin position="686"/>
        <end position="700"/>
    </location>
</feature>
<keyword evidence="3" id="KW-1185">Reference proteome</keyword>
<feature type="region of interest" description="Disordered" evidence="1">
    <location>
        <begin position="235"/>
        <end position="254"/>
    </location>
</feature>
<comment type="caution">
    <text evidence="2">The sequence shown here is derived from an EMBL/GenBank/DDBJ whole genome shotgun (WGS) entry which is preliminary data.</text>
</comment>
<dbReference type="Proteomes" id="UP001174136">
    <property type="component" value="Unassembled WGS sequence"/>
</dbReference>
<evidence type="ECO:0000256" key="1">
    <source>
        <dbReference type="SAM" id="MobiDB-lite"/>
    </source>
</evidence>
<gene>
    <name evidence="2" type="primary">STARD9_1</name>
    <name evidence="2" type="ORF">N1851_014645</name>
</gene>